<gene>
    <name evidence="1" type="ORF">RB602_14910</name>
</gene>
<protein>
    <submittedName>
        <fullName evidence="1">Uncharacterized protein</fullName>
    </submittedName>
</protein>
<dbReference type="KEGG" id="acoa:RB602_14910"/>
<name>A0AA97F677_9SPHN</name>
<dbReference type="Proteomes" id="UP001302429">
    <property type="component" value="Chromosome"/>
</dbReference>
<proteinExistence type="predicted"/>
<dbReference type="RefSeq" id="WP_317081700.1">
    <property type="nucleotide sequence ID" value="NZ_CP136594.1"/>
</dbReference>
<evidence type="ECO:0000313" key="1">
    <source>
        <dbReference type="EMBL" id="WOE75099.1"/>
    </source>
</evidence>
<accession>A0AA97F677</accession>
<keyword evidence="2" id="KW-1185">Reference proteome</keyword>
<organism evidence="1 2">
    <name type="scientific">Alterisphingorhabdus coralli</name>
    <dbReference type="NCBI Taxonomy" id="3071408"/>
    <lineage>
        <taxon>Bacteria</taxon>
        <taxon>Pseudomonadati</taxon>
        <taxon>Pseudomonadota</taxon>
        <taxon>Alphaproteobacteria</taxon>
        <taxon>Sphingomonadales</taxon>
        <taxon>Sphingomonadaceae</taxon>
        <taxon>Alterisphingorhabdus (ex Yan et al. 2024)</taxon>
    </lineage>
</organism>
<reference evidence="1 2" key="1">
    <citation type="submission" date="2023-10" db="EMBL/GenBank/DDBJ databases">
        <title>Complete genome sequence of a Sphingomonadaceae bacterium.</title>
        <authorList>
            <person name="Yan C."/>
        </authorList>
    </citation>
    <scope>NUCLEOTIDE SEQUENCE [LARGE SCALE GENOMIC DNA]</scope>
    <source>
        <strain evidence="1 2">SCSIO 66989</strain>
    </source>
</reference>
<dbReference type="EMBL" id="CP136594">
    <property type="protein sequence ID" value="WOE75099.1"/>
    <property type="molecule type" value="Genomic_DNA"/>
</dbReference>
<evidence type="ECO:0000313" key="2">
    <source>
        <dbReference type="Proteomes" id="UP001302429"/>
    </source>
</evidence>
<sequence length="290" mass="32183">MFAIKLHEALISEEPQEVAQTTEDFAVSYGAENVTITHVHSDPITIQVNTINVTANIPPRQSFGSNDPVGSDSASPVVDDAEYDQFEISGRIVTTDGGRFAEFRTKDRSYKVNSPEDLYEQIPIGEDIVAQATWSDSARSDIDIHNWEYASDEEIDWENAEGRPSTQVEKLAALERRAEWNDKTNSYADRIPKLEDDYPPPDSLVPALPAGLRVVDAADANIEPEQTALGRFAVADNGVLYFGTTEYFGPVANPGPYWGIKQQVKADYLIAGDEAGEKFFFIMRDVSEIR</sequence>
<dbReference type="AlphaFoldDB" id="A0AA97F677"/>